<evidence type="ECO:0000313" key="2">
    <source>
        <dbReference type="EMBL" id="PIW18407.1"/>
    </source>
</evidence>
<sequence>MTNVKMNPDAQLPPLPSQRLNPQAKPANTQAASQPGLSSDALQISATKSSTHPAQLSFIQESSQTTPIQRFQGSKEEYFNFLDHDPELRKKAKTDAVGALLDLMARKDLPADLEKAYTRQAGSTGGGRILLVLDYTRGTPSSETSWQALKQGPMHYLSSKIITPMLTHFREVDGGSLFPGDATMTPAFRDSTLWGPKTNQVGHMLCALETGVRMGKLSKSSIESKSFDLAIKAATKIAGFEHIQGNALDFSRAGVIGHEMKGDGDGGGFLSQMKAYDQLVANGDPDKIRTHWDLAVAAVHKNDHAAAYQHIYAISKAIEAPTTPEEVAQNLANKHPRFAPPHQPREGNSSQDIALSVYGFALGYQAMTQGLNSPASARSLFESILRENGSQAQAINQAAGIQARK</sequence>
<feature type="region of interest" description="Disordered" evidence="1">
    <location>
        <begin position="1"/>
        <end position="38"/>
    </location>
</feature>
<accession>A0A2M7G8H3</accession>
<dbReference type="Proteomes" id="UP000231019">
    <property type="component" value="Unassembled WGS sequence"/>
</dbReference>
<organism evidence="2 3">
    <name type="scientific">bacterium (Candidatus Blackallbacteria) CG17_big_fil_post_rev_8_21_14_2_50_48_46</name>
    <dbReference type="NCBI Taxonomy" id="2014261"/>
    <lineage>
        <taxon>Bacteria</taxon>
        <taxon>Candidatus Blackallbacteria</taxon>
    </lineage>
</organism>
<dbReference type="AlphaFoldDB" id="A0A2M7G8H3"/>
<evidence type="ECO:0000313" key="3">
    <source>
        <dbReference type="Proteomes" id="UP000231019"/>
    </source>
</evidence>
<feature type="compositionally biased region" description="Polar residues" evidence="1">
    <location>
        <begin position="18"/>
        <end position="38"/>
    </location>
</feature>
<comment type="caution">
    <text evidence="2">The sequence shown here is derived from an EMBL/GenBank/DDBJ whole genome shotgun (WGS) entry which is preliminary data.</text>
</comment>
<proteinExistence type="predicted"/>
<gene>
    <name evidence="2" type="ORF">COW36_03710</name>
</gene>
<name>A0A2M7G8H3_9BACT</name>
<dbReference type="EMBL" id="PFFQ01000012">
    <property type="protein sequence ID" value="PIW18407.1"/>
    <property type="molecule type" value="Genomic_DNA"/>
</dbReference>
<evidence type="ECO:0000256" key="1">
    <source>
        <dbReference type="SAM" id="MobiDB-lite"/>
    </source>
</evidence>
<protein>
    <submittedName>
        <fullName evidence="2">Uncharacterized protein</fullName>
    </submittedName>
</protein>
<reference evidence="2 3" key="1">
    <citation type="submission" date="2017-09" db="EMBL/GenBank/DDBJ databases">
        <title>Depth-based differentiation of microbial function through sediment-hosted aquifers and enrichment of novel symbionts in the deep terrestrial subsurface.</title>
        <authorList>
            <person name="Probst A.J."/>
            <person name="Ladd B."/>
            <person name="Jarett J.K."/>
            <person name="Geller-Mcgrath D.E."/>
            <person name="Sieber C.M."/>
            <person name="Emerson J.B."/>
            <person name="Anantharaman K."/>
            <person name="Thomas B.C."/>
            <person name="Malmstrom R."/>
            <person name="Stieglmeier M."/>
            <person name="Klingl A."/>
            <person name="Woyke T."/>
            <person name="Ryan C.M."/>
            <person name="Banfield J.F."/>
        </authorList>
    </citation>
    <scope>NUCLEOTIDE SEQUENCE [LARGE SCALE GENOMIC DNA]</scope>
    <source>
        <strain evidence="2">CG17_big_fil_post_rev_8_21_14_2_50_48_46</strain>
    </source>
</reference>